<name>A0A2A4XIF1_9GAMM</name>
<comment type="caution">
    <text evidence="2">The sequence shown here is derived from an EMBL/GenBank/DDBJ whole genome shotgun (WGS) entry which is preliminary data.</text>
</comment>
<dbReference type="AlphaFoldDB" id="A0A2A4XIF1"/>
<reference evidence="3" key="1">
    <citation type="submission" date="2017-08" db="EMBL/GenBank/DDBJ databases">
        <title>A dynamic microbial community with high functional redundancy inhabits the cold, oxic subseafloor aquifer.</title>
        <authorList>
            <person name="Tully B.J."/>
            <person name="Wheat C.G."/>
            <person name="Glazer B.T."/>
            <person name="Huber J.A."/>
        </authorList>
    </citation>
    <scope>NUCLEOTIDE SEQUENCE [LARGE SCALE GENOMIC DNA]</scope>
</reference>
<dbReference type="Pfam" id="PF07510">
    <property type="entry name" value="GmrSD_C"/>
    <property type="match status" value="1"/>
</dbReference>
<evidence type="ECO:0000313" key="3">
    <source>
        <dbReference type="Proteomes" id="UP000218767"/>
    </source>
</evidence>
<dbReference type="EMBL" id="NVUL01000003">
    <property type="protein sequence ID" value="PCI81899.1"/>
    <property type="molecule type" value="Genomic_DNA"/>
</dbReference>
<organism evidence="2 3">
    <name type="scientific">SAR86 cluster bacterium</name>
    <dbReference type="NCBI Taxonomy" id="2030880"/>
    <lineage>
        <taxon>Bacteria</taxon>
        <taxon>Pseudomonadati</taxon>
        <taxon>Pseudomonadota</taxon>
        <taxon>Gammaproteobacteria</taxon>
        <taxon>SAR86 cluster</taxon>
    </lineage>
</organism>
<gene>
    <name evidence="2" type="ORF">COB20_01170</name>
</gene>
<accession>A0A2A4XIF1</accession>
<evidence type="ECO:0000313" key="2">
    <source>
        <dbReference type="EMBL" id="PCI81899.1"/>
    </source>
</evidence>
<feature type="domain" description="GmrSD restriction endonucleases C-terminal" evidence="1">
    <location>
        <begin position="134"/>
        <end position="196"/>
    </location>
</feature>
<protein>
    <recommendedName>
        <fullName evidence="1">GmrSD restriction endonucleases C-terminal domain-containing protein</fullName>
    </recommendedName>
</protein>
<dbReference type="InterPro" id="IPR011089">
    <property type="entry name" value="GmrSD_C"/>
</dbReference>
<sequence length="251" mass="29392">MTTITRTHRDGPDQKNQGESMQYKALCKNLLSIGLLLIPALASSHGGNIDLNGGHYYGRSYHCHLSGCEMPDTFNIGRNRRDSIMTNHRDREKFFNTDDWDFEVDYDNDCQSTRQELLILTSRTQPRYTNPRNCVVRTGEWLDEYTGKIFKVAVQVDIDHVIPLMYAHTHGGDRWPPQKKMQFANDPLNMMLVEKREIKKKRERGPNRYLPRKEFQCDYAGMWQAIADNYDLDLETRDKNKIRKILDDCID</sequence>
<evidence type="ECO:0000259" key="1">
    <source>
        <dbReference type="Pfam" id="PF07510"/>
    </source>
</evidence>
<dbReference type="Proteomes" id="UP000218767">
    <property type="component" value="Unassembled WGS sequence"/>
</dbReference>
<proteinExistence type="predicted"/>